<evidence type="ECO:0000256" key="1">
    <source>
        <dbReference type="ARBA" id="ARBA00001933"/>
    </source>
</evidence>
<dbReference type="AlphaFoldDB" id="A0A0F0LBD6"/>
<dbReference type="InterPro" id="IPR004839">
    <property type="entry name" value="Aminotransferase_I/II_large"/>
</dbReference>
<keyword evidence="4" id="KW-0663">Pyridoxal phosphate</keyword>
<comment type="cofactor">
    <cofactor evidence="1">
        <name>pyridoxal 5'-phosphate</name>
        <dbReference type="ChEBI" id="CHEBI:597326"/>
    </cofactor>
</comment>
<dbReference type="PANTHER" id="PTHR42790:SF19">
    <property type="entry name" value="KYNURENINE_ALPHA-AMINOADIPATE AMINOTRANSFERASE, MITOCHONDRIAL"/>
    <property type="match status" value="1"/>
</dbReference>
<dbReference type="Gene3D" id="3.90.1150.10">
    <property type="entry name" value="Aspartate Aminotransferase, domain 1"/>
    <property type="match status" value="1"/>
</dbReference>
<dbReference type="PANTHER" id="PTHR42790">
    <property type="entry name" value="AMINOTRANSFERASE"/>
    <property type="match status" value="1"/>
</dbReference>
<evidence type="ECO:0000256" key="2">
    <source>
        <dbReference type="ARBA" id="ARBA00022576"/>
    </source>
</evidence>
<gene>
    <name evidence="6" type="primary">lysN_2</name>
    <name evidence="6" type="ORF">RS83_01640</name>
</gene>
<reference evidence="6 7" key="1">
    <citation type="submission" date="2015-02" db="EMBL/GenBank/DDBJ databases">
        <title>Draft genome sequences of ten Microbacterium spp. with emphasis on heavy metal contaminated environments.</title>
        <authorList>
            <person name="Corretto E."/>
        </authorList>
    </citation>
    <scope>NUCLEOTIDE SEQUENCE [LARGE SCALE GENOMIC DNA]</scope>
    <source>
        <strain evidence="6 7">BEL4b</strain>
    </source>
</reference>
<comment type="caution">
    <text evidence="6">The sequence shown here is derived from an EMBL/GenBank/DDBJ whole genome shotgun (WGS) entry which is preliminary data.</text>
</comment>
<dbReference type="EC" id="2.6.1.39" evidence="6"/>
<dbReference type="InterPro" id="IPR015422">
    <property type="entry name" value="PyrdxlP-dep_Trfase_small"/>
</dbReference>
<accession>A0A0F0LBD6</accession>
<dbReference type="OrthoDB" id="199743at2"/>
<dbReference type="GO" id="GO:1901605">
    <property type="term" value="P:alpha-amino acid metabolic process"/>
    <property type="evidence" value="ECO:0007669"/>
    <property type="project" value="TreeGrafter"/>
</dbReference>
<feature type="domain" description="Aminotransferase class I/classII large" evidence="5">
    <location>
        <begin position="34"/>
        <end position="386"/>
    </location>
</feature>
<keyword evidence="3 6" id="KW-0808">Transferase</keyword>
<dbReference type="InterPro" id="IPR050859">
    <property type="entry name" value="Class-I_PLP-dep_aminotransf"/>
</dbReference>
<dbReference type="GO" id="GO:0030170">
    <property type="term" value="F:pyridoxal phosphate binding"/>
    <property type="evidence" value="ECO:0007669"/>
    <property type="project" value="InterPro"/>
</dbReference>
<dbReference type="PATRIC" id="fig|82380.11.peg.1677"/>
<sequence length="408" mass="43325">MTHTALTPSALLAGLPVRQGFGDATLIRLAPGSIDLGGGNPATDLLPLDLYRVAFREVTEGDGFGALLKYTPAPGLASLRAAIAARDGVDAERVLITNGGAHGLALAVLSVLDPGDTIVVDDPVYPLFLRVLDLIGVNVVPLRVGAAGIDTDELEQRLRDGLRPKALFTVPTFQNPSGVTLSAERESALVALAEQYGFVVIADDPYRAIAFPGTTVPTRTAFRGSDHVLAVNTFSKTLGPGLRLGWIVVPTALTERVTWLRNRLDGQTSGILQAVVERMLADDRLDPSITAAGAGYARKATVLTGALRSEFGDAVEVADPQGGFFAWARLDGDIDFTQLFERAQDLGVTYQRGEWFAASGEAFRGFARLSFSEVSEHDLTEGVARLAQAWRELTGRGSGSDARSRLGS</sequence>
<dbReference type="CDD" id="cd00609">
    <property type="entry name" value="AAT_like"/>
    <property type="match status" value="1"/>
</dbReference>
<proteinExistence type="predicted"/>
<organism evidence="6 7">
    <name type="scientific">Microbacterium oxydans</name>
    <dbReference type="NCBI Taxonomy" id="82380"/>
    <lineage>
        <taxon>Bacteria</taxon>
        <taxon>Bacillati</taxon>
        <taxon>Actinomycetota</taxon>
        <taxon>Actinomycetes</taxon>
        <taxon>Micrococcales</taxon>
        <taxon>Microbacteriaceae</taxon>
        <taxon>Microbacterium</taxon>
    </lineage>
</organism>
<evidence type="ECO:0000256" key="4">
    <source>
        <dbReference type="ARBA" id="ARBA00022898"/>
    </source>
</evidence>
<dbReference type="Gene3D" id="3.40.640.10">
    <property type="entry name" value="Type I PLP-dependent aspartate aminotransferase-like (Major domain)"/>
    <property type="match status" value="1"/>
</dbReference>
<evidence type="ECO:0000313" key="6">
    <source>
        <dbReference type="EMBL" id="KJL29620.1"/>
    </source>
</evidence>
<dbReference type="InterPro" id="IPR015421">
    <property type="entry name" value="PyrdxlP-dep_Trfase_major"/>
</dbReference>
<dbReference type="SUPFAM" id="SSF53383">
    <property type="entry name" value="PLP-dependent transferases"/>
    <property type="match status" value="1"/>
</dbReference>
<dbReference type="RefSeq" id="WP_045279009.1">
    <property type="nucleotide sequence ID" value="NZ_JYIW01000023.1"/>
</dbReference>
<dbReference type="InterPro" id="IPR015424">
    <property type="entry name" value="PyrdxlP-dep_Trfase"/>
</dbReference>
<dbReference type="Pfam" id="PF00155">
    <property type="entry name" value="Aminotran_1_2"/>
    <property type="match status" value="1"/>
</dbReference>
<dbReference type="Proteomes" id="UP000033640">
    <property type="component" value="Unassembled WGS sequence"/>
</dbReference>
<dbReference type="GO" id="GO:0047536">
    <property type="term" value="F:2-aminoadipate transaminase activity"/>
    <property type="evidence" value="ECO:0007669"/>
    <property type="project" value="UniProtKB-EC"/>
</dbReference>
<evidence type="ECO:0000256" key="3">
    <source>
        <dbReference type="ARBA" id="ARBA00022679"/>
    </source>
</evidence>
<name>A0A0F0LBD6_9MICO</name>
<evidence type="ECO:0000259" key="5">
    <source>
        <dbReference type="Pfam" id="PF00155"/>
    </source>
</evidence>
<protein>
    <submittedName>
        <fullName evidence="6">2-aminoadipate transaminase</fullName>
        <ecNumber evidence="6">2.6.1.39</ecNumber>
    </submittedName>
</protein>
<keyword evidence="2 6" id="KW-0032">Aminotransferase</keyword>
<dbReference type="EMBL" id="JYIW01000023">
    <property type="protein sequence ID" value="KJL29620.1"/>
    <property type="molecule type" value="Genomic_DNA"/>
</dbReference>
<evidence type="ECO:0000313" key="7">
    <source>
        <dbReference type="Proteomes" id="UP000033640"/>
    </source>
</evidence>